<dbReference type="OrthoDB" id="939160at2759"/>
<evidence type="ECO:0008006" key="3">
    <source>
        <dbReference type="Google" id="ProtNLM"/>
    </source>
</evidence>
<gene>
    <name evidence="1" type="ORF">Goshw_007804</name>
</gene>
<evidence type="ECO:0000313" key="2">
    <source>
        <dbReference type="Proteomes" id="UP000593576"/>
    </source>
</evidence>
<evidence type="ECO:0000313" key="1">
    <source>
        <dbReference type="EMBL" id="MBA0870101.1"/>
    </source>
</evidence>
<reference evidence="1 2" key="1">
    <citation type="journal article" date="2019" name="Genome Biol. Evol.">
        <title>Insights into the evolution of the New World diploid cottons (Gossypium, subgenus Houzingenia) based on genome sequencing.</title>
        <authorList>
            <person name="Grover C.E."/>
            <person name="Arick M.A. 2nd"/>
            <person name="Thrash A."/>
            <person name="Conover J.L."/>
            <person name="Sanders W.S."/>
            <person name="Peterson D.G."/>
            <person name="Frelichowski J.E."/>
            <person name="Scheffler J.A."/>
            <person name="Scheffler B.E."/>
            <person name="Wendel J.F."/>
        </authorList>
    </citation>
    <scope>NUCLEOTIDE SEQUENCE [LARGE SCALE GENOMIC DNA]</scope>
    <source>
        <strain evidence="1">1</strain>
        <tissue evidence="1">Leaf</tissue>
    </source>
</reference>
<comment type="caution">
    <text evidence="1">The sequence shown here is derived from an EMBL/GenBank/DDBJ whole genome shotgun (WGS) entry which is preliminary data.</text>
</comment>
<protein>
    <recommendedName>
        <fullName evidence="3">RNase H type-1 domain-containing protein</fullName>
    </recommendedName>
</protein>
<organism evidence="1 2">
    <name type="scientific">Gossypium schwendimanii</name>
    <name type="common">Cotton</name>
    <dbReference type="NCBI Taxonomy" id="34291"/>
    <lineage>
        <taxon>Eukaryota</taxon>
        <taxon>Viridiplantae</taxon>
        <taxon>Streptophyta</taxon>
        <taxon>Embryophyta</taxon>
        <taxon>Tracheophyta</taxon>
        <taxon>Spermatophyta</taxon>
        <taxon>Magnoliopsida</taxon>
        <taxon>eudicotyledons</taxon>
        <taxon>Gunneridae</taxon>
        <taxon>Pentapetalae</taxon>
        <taxon>rosids</taxon>
        <taxon>malvids</taxon>
        <taxon>Malvales</taxon>
        <taxon>Malvaceae</taxon>
        <taxon>Malvoideae</taxon>
        <taxon>Gossypium</taxon>
    </lineage>
</organism>
<proteinExistence type="predicted"/>
<accession>A0A7J9MGK9</accession>
<dbReference type="AlphaFoldDB" id="A0A7J9MGK9"/>
<dbReference type="Proteomes" id="UP000593576">
    <property type="component" value="Unassembled WGS sequence"/>
</dbReference>
<sequence length="68" mass="7633">MGWAAIVRNDKGDFVHCISGSMKSNLDTFMAEILAAPEAFSWPRSLHVDDIVWKLIVDAFGMFFPMVV</sequence>
<keyword evidence="2" id="KW-1185">Reference proteome</keyword>
<name>A0A7J9MGK9_GOSSC</name>
<dbReference type="EMBL" id="JABFAF010000011">
    <property type="protein sequence ID" value="MBA0870101.1"/>
    <property type="molecule type" value="Genomic_DNA"/>
</dbReference>